<dbReference type="PRINTS" id="PR00452">
    <property type="entry name" value="SH3DOMAIN"/>
</dbReference>
<dbReference type="InterPro" id="IPR001452">
    <property type="entry name" value="SH3_domain"/>
</dbReference>
<dbReference type="EMBL" id="KB468124">
    <property type="protein sequence ID" value="PCH42636.1"/>
    <property type="molecule type" value="Genomic_DNA"/>
</dbReference>
<evidence type="ECO:0000256" key="2">
    <source>
        <dbReference type="PROSITE-ProRule" id="PRU00192"/>
    </source>
</evidence>
<evidence type="ECO:0000313" key="5">
    <source>
        <dbReference type="EMBL" id="PCH42636.1"/>
    </source>
</evidence>
<dbReference type="Gene3D" id="2.30.30.40">
    <property type="entry name" value="SH3 Domains"/>
    <property type="match status" value="1"/>
</dbReference>
<dbReference type="Pfam" id="PF00018">
    <property type="entry name" value="SH3_1"/>
    <property type="match status" value="1"/>
</dbReference>
<dbReference type="FunFam" id="2.30.30.40:FF:000072">
    <property type="entry name" value="Unconventional Myosin IB"/>
    <property type="match status" value="1"/>
</dbReference>
<dbReference type="Proteomes" id="UP000218811">
    <property type="component" value="Unassembled WGS sequence"/>
</dbReference>
<protein>
    <submittedName>
        <fullName evidence="5">SH3-domain-containing protein</fullName>
    </submittedName>
</protein>
<reference evidence="5 6" key="1">
    <citation type="journal article" date="2012" name="Science">
        <title>The Paleozoic origin of enzymatic lignin decomposition reconstructed from 31 fungal genomes.</title>
        <authorList>
            <person name="Floudas D."/>
            <person name="Binder M."/>
            <person name="Riley R."/>
            <person name="Barry K."/>
            <person name="Blanchette R.A."/>
            <person name="Henrissat B."/>
            <person name="Martinez A.T."/>
            <person name="Otillar R."/>
            <person name="Spatafora J.W."/>
            <person name="Yadav J.S."/>
            <person name="Aerts A."/>
            <person name="Benoit I."/>
            <person name="Boyd A."/>
            <person name="Carlson A."/>
            <person name="Copeland A."/>
            <person name="Coutinho P.M."/>
            <person name="de Vries R.P."/>
            <person name="Ferreira P."/>
            <person name="Findley K."/>
            <person name="Foster B."/>
            <person name="Gaskell J."/>
            <person name="Glotzer D."/>
            <person name="Gorecki P."/>
            <person name="Heitman J."/>
            <person name="Hesse C."/>
            <person name="Hori C."/>
            <person name="Igarashi K."/>
            <person name="Jurgens J.A."/>
            <person name="Kallen N."/>
            <person name="Kersten P."/>
            <person name="Kohler A."/>
            <person name="Kuees U."/>
            <person name="Kumar T.K.A."/>
            <person name="Kuo A."/>
            <person name="LaButti K."/>
            <person name="Larrondo L.F."/>
            <person name="Lindquist E."/>
            <person name="Ling A."/>
            <person name="Lombard V."/>
            <person name="Lucas S."/>
            <person name="Lundell T."/>
            <person name="Martin R."/>
            <person name="McLaughlin D.J."/>
            <person name="Morgenstern I."/>
            <person name="Morin E."/>
            <person name="Murat C."/>
            <person name="Nagy L.G."/>
            <person name="Nolan M."/>
            <person name="Ohm R.A."/>
            <person name="Patyshakuliyeva A."/>
            <person name="Rokas A."/>
            <person name="Ruiz-Duenas F.J."/>
            <person name="Sabat G."/>
            <person name="Salamov A."/>
            <person name="Samejima M."/>
            <person name="Schmutz J."/>
            <person name="Slot J.C."/>
            <person name="St John F."/>
            <person name="Stenlid J."/>
            <person name="Sun H."/>
            <person name="Sun S."/>
            <person name="Syed K."/>
            <person name="Tsang A."/>
            <person name="Wiebenga A."/>
            <person name="Young D."/>
            <person name="Pisabarro A."/>
            <person name="Eastwood D.C."/>
            <person name="Martin F."/>
            <person name="Cullen D."/>
            <person name="Grigoriev I.V."/>
            <person name="Hibbett D.S."/>
        </authorList>
    </citation>
    <scope>NUCLEOTIDE SEQUENCE [LARGE SCALE GENOMIC DNA]</scope>
    <source>
        <strain evidence="5 6">MD-104</strain>
    </source>
</reference>
<dbReference type="SUPFAM" id="SSF50044">
    <property type="entry name" value="SH3-domain"/>
    <property type="match status" value="1"/>
</dbReference>
<feature type="region of interest" description="Disordered" evidence="3">
    <location>
        <begin position="176"/>
        <end position="212"/>
    </location>
</feature>
<organism evidence="5 6">
    <name type="scientific">Wolfiporia cocos (strain MD-104)</name>
    <name type="common">Brown rot fungus</name>
    <dbReference type="NCBI Taxonomy" id="742152"/>
    <lineage>
        <taxon>Eukaryota</taxon>
        <taxon>Fungi</taxon>
        <taxon>Dikarya</taxon>
        <taxon>Basidiomycota</taxon>
        <taxon>Agaricomycotina</taxon>
        <taxon>Agaricomycetes</taxon>
        <taxon>Polyporales</taxon>
        <taxon>Phaeolaceae</taxon>
        <taxon>Wolfiporia</taxon>
    </lineage>
</organism>
<dbReference type="STRING" id="742152.A0A2H3JKB2"/>
<feature type="compositionally biased region" description="Pro residues" evidence="3">
    <location>
        <begin position="141"/>
        <end position="159"/>
    </location>
</feature>
<dbReference type="InterPro" id="IPR050670">
    <property type="entry name" value="STAM"/>
</dbReference>
<feature type="domain" description="SH3" evidence="4">
    <location>
        <begin position="79"/>
        <end position="140"/>
    </location>
</feature>
<evidence type="ECO:0000313" key="6">
    <source>
        <dbReference type="Proteomes" id="UP000218811"/>
    </source>
</evidence>
<keyword evidence="6" id="KW-1185">Reference proteome</keyword>
<name>A0A2H3JKB2_WOLCO</name>
<feature type="region of interest" description="Disordered" evidence="3">
    <location>
        <begin position="47"/>
        <end position="81"/>
    </location>
</feature>
<proteinExistence type="predicted"/>
<dbReference type="PANTHER" id="PTHR45929">
    <property type="entry name" value="JAK PATHWAY SIGNAL TRANSDUCTION ADAPTOR MOLECULE"/>
    <property type="match status" value="1"/>
</dbReference>
<dbReference type="AlphaFoldDB" id="A0A2H3JKB2"/>
<dbReference type="PRINTS" id="PR00499">
    <property type="entry name" value="P67PHOX"/>
</dbReference>
<sequence length="234" mass="24967">MPPPSDPQAAALLAHVLSQTHQNIAFLASQNYITPADAAEITARLSAHQSNSLAEDMSITARREPSPPPPARRIPPPPPRAQRARALWAYNEDGREPNDLSFSSGEIVEVIDETNADWWTGRCRGRQGLFPSNHVEKIAPGPSPPPNVPSPPMPMAQMPPPQPMYAAPMEKPVYNQYAMQPPPPQPVVVQQAPPPEPKKSRFGGLGQTMATSAAGGLGFGAGAAIGSDLINSIF</sequence>
<dbReference type="SMART" id="SM00326">
    <property type="entry name" value="SH3"/>
    <property type="match status" value="1"/>
</dbReference>
<evidence type="ECO:0000256" key="3">
    <source>
        <dbReference type="SAM" id="MobiDB-lite"/>
    </source>
</evidence>
<dbReference type="InterPro" id="IPR036028">
    <property type="entry name" value="SH3-like_dom_sf"/>
</dbReference>
<dbReference type="PANTHER" id="PTHR45929:SF7">
    <property type="entry name" value="LAS SEVENTEEN-BINDING PROTEIN 1"/>
    <property type="match status" value="1"/>
</dbReference>
<keyword evidence="1 2" id="KW-0728">SH3 domain</keyword>
<evidence type="ECO:0000256" key="1">
    <source>
        <dbReference type="ARBA" id="ARBA00022443"/>
    </source>
</evidence>
<gene>
    <name evidence="5" type="ORF">WOLCODRAFT_163930</name>
</gene>
<feature type="compositionally biased region" description="Pro residues" evidence="3">
    <location>
        <begin position="66"/>
        <end position="80"/>
    </location>
</feature>
<feature type="region of interest" description="Disordered" evidence="3">
    <location>
        <begin position="134"/>
        <end position="159"/>
    </location>
</feature>
<dbReference type="PROSITE" id="PS50002">
    <property type="entry name" value="SH3"/>
    <property type="match status" value="1"/>
</dbReference>
<dbReference type="OrthoDB" id="5983572at2759"/>
<evidence type="ECO:0000259" key="4">
    <source>
        <dbReference type="PROSITE" id="PS50002"/>
    </source>
</evidence>
<accession>A0A2H3JKB2</accession>
<dbReference type="OMA" id="EWWKGRN"/>